<gene>
    <name evidence="3" type="primary">LOC110088354</name>
</gene>
<accession>A0ABM5GHP4</accession>
<dbReference type="PANTHER" id="PTHR47391">
    <property type="entry name" value="BIORIENTATION OF CHROMOSOMES IN CELL DIVISION 1 LIKE 1"/>
    <property type="match status" value="1"/>
</dbReference>
<evidence type="ECO:0000313" key="2">
    <source>
        <dbReference type="Proteomes" id="UP001652642"/>
    </source>
</evidence>
<reference evidence="3" key="1">
    <citation type="submission" date="2025-08" db="UniProtKB">
        <authorList>
            <consortium name="RefSeq"/>
        </authorList>
    </citation>
    <scope>IDENTIFICATION</scope>
</reference>
<evidence type="ECO:0000256" key="1">
    <source>
        <dbReference type="SAM" id="MobiDB-lite"/>
    </source>
</evidence>
<keyword evidence="2" id="KW-1185">Reference proteome</keyword>
<feature type="compositionally biased region" description="Basic and acidic residues" evidence="1">
    <location>
        <begin position="261"/>
        <end position="305"/>
    </location>
</feature>
<dbReference type="PANTHER" id="PTHR47391:SF1">
    <property type="entry name" value="BIORIENTATION OF CHROMOSOMES IN CELL DIVISION 1 LIKE 1"/>
    <property type="match status" value="1"/>
</dbReference>
<proteinExistence type="predicted"/>
<name>A0ABM5GHP4_9SAUR</name>
<feature type="compositionally biased region" description="Basic and acidic residues" evidence="1">
    <location>
        <begin position="12"/>
        <end position="22"/>
    </location>
</feature>
<dbReference type="RefSeq" id="XP_072857145.1">
    <property type="nucleotide sequence ID" value="XM_073001044.1"/>
</dbReference>
<feature type="region of interest" description="Disordered" evidence="1">
    <location>
        <begin position="1"/>
        <end position="33"/>
    </location>
</feature>
<feature type="region of interest" description="Disordered" evidence="1">
    <location>
        <begin position="167"/>
        <end position="402"/>
    </location>
</feature>
<organism evidence="2 3">
    <name type="scientific">Pogona vitticeps</name>
    <name type="common">central bearded dragon</name>
    <dbReference type="NCBI Taxonomy" id="103695"/>
    <lineage>
        <taxon>Eukaryota</taxon>
        <taxon>Metazoa</taxon>
        <taxon>Chordata</taxon>
        <taxon>Craniata</taxon>
        <taxon>Vertebrata</taxon>
        <taxon>Euteleostomi</taxon>
        <taxon>Lepidosauria</taxon>
        <taxon>Squamata</taxon>
        <taxon>Bifurcata</taxon>
        <taxon>Unidentata</taxon>
        <taxon>Episquamata</taxon>
        <taxon>Toxicofera</taxon>
        <taxon>Iguania</taxon>
        <taxon>Acrodonta</taxon>
        <taxon>Agamidae</taxon>
        <taxon>Amphibolurinae</taxon>
        <taxon>Pogona</taxon>
    </lineage>
</organism>
<feature type="compositionally biased region" description="Basic and acidic residues" evidence="1">
    <location>
        <begin position="390"/>
        <end position="402"/>
    </location>
</feature>
<sequence>MSFPMEEGAEELQCRDPVKNHLSEQNQTQRILEDCEKSDSLVKTEAEENQVPKEKALQLQVVIHDQEEEHLMPETNRRLSIEEDDIPLCQILGEEDEHHKYFEAKSANNTQGAVRDSEEMLEGTAELQDQSLKAVEGKDEKIDKVEILEEGDLESILNPVQVNQQVTVKRKRGRPRKYPVEIKALQGQDSEADTSTGNMLKTSVPRSKQKSTSKVIDSLNESGGHSETEERKAEVVLPRRGRKRKRPLIPSEETGMNTNEPDEKWQKLTRAVEKKTKDQDESKEHDGDDGRETADSSGHADEIHSRATTRSASKLEAQRKQPSKPTTRAASKNQSPDPIPPTKCQKLAGKKLSPSTLKSNRTSVLAHLKLPSTKCKREVISPVFHKKGHQRTDEPVMKKSKR</sequence>
<feature type="compositionally biased region" description="Polar residues" evidence="1">
    <location>
        <begin position="353"/>
        <end position="363"/>
    </location>
</feature>
<protein>
    <submittedName>
        <fullName evidence="3">Uncharacterized protein</fullName>
    </submittedName>
</protein>
<dbReference type="Proteomes" id="UP001652642">
    <property type="component" value="Chromosome 5"/>
</dbReference>
<dbReference type="InterPro" id="IPR043244">
    <property type="entry name" value="BOD1L1"/>
</dbReference>
<feature type="compositionally biased region" description="Polar residues" evidence="1">
    <location>
        <begin position="323"/>
        <end position="336"/>
    </location>
</feature>
<feature type="compositionally biased region" description="Basic residues" evidence="1">
    <location>
        <begin position="168"/>
        <end position="177"/>
    </location>
</feature>
<dbReference type="GeneID" id="110088354"/>
<feature type="compositionally biased region" description="Polar residues" evidence="1">
    <location>
        <begin position="187"/>
        <end position="223"/>
    </location>
</feature>
<evidence type="ECO:0000313" key="3">
    <source>
        <dbReference type="RefSeq" id="XP_072857145.1"/>
    </source>
</evidence>
<feature type="compositionally biased region" description="Basic and acidic residues" evidence="1">
    <location>
        <begin position="224"/>
        <end position="234"/>
    </location>
</feature>